<dbReference type="InterPro" id="IPR006935">
    <property type="entry name" value="Helicase/UvrB_N"/>
</dbReference>
<dbReference type="STRING" id="1196031.A361_07775"/>
<dbReference type="PROSITE" id="PS51192">
    <property type="entry name" value="HELICASE_ATP_BIND_1"/>
    <property type="match status" value="1"/>
</dbReference>
<dbReference type="InterPro" id="IPR001650">
    <property type="entry name" value="Helicase_C-like"/>
</dbReference>
<dbReference type="Pfam" id="PF04851">
    <property type="entry name" value="ResIII"/>
    <property type="match status" value="1"/>
</dbReference>
<evidence type="ECO:0000256" key="1">
    <source>
        <dbReference type="SAM" id="Coils"/>
    </source>
</evidence>
<dbReference type="SUPFAM" id="SSF52540">
    <property type="entry name" value="P-loop containing nucleoside triphosphate hydrolases"/>
    <property type="match status" value="1"/>
</dbReference>
<dbReference type="GO" id="GO:0005829">
    <property type="term" value="C:cytosol"/>
    <property type="evidence" value="ECO:0007669"/>
    <property type="project" value="TreeGrafter"/>
</dbReference>
<dbReference type="InterPro" id="IPR027417">
    <property type="entry name" value="P-loop_NTPase"/>
</dbReference>
<dbReference type="EMBL" id="CP015506">
    <property type="protein sequence ID" value="AND39020.1"/>
    <property type="molecule type" value="Genomic_DNA"/>
</dbReference>
<dbReference type="GO" id="GO:0005524">
    <property type="term" value="F:ATP binding"/>
    <property type="evidence" value="ECO:0007669"/>
    <property type="project" value="InterPro"/>
</dbReference>
<reference evidence="4 5" key="1">
    <citation type="submission" date="2016-04" db="EMBL/GenBank/DDBJ databases">
        <title>Complete genome sequence of Bacillus oceanisediminis strain 2691.</title>
        <authorList>
            <person name="Jeong H."/>
            <person name="Kim H.J."/>
            <person name="Lee D.-W."/>
        </authorList>
    </citation>
    <scope>NUCLEOTIDE SEQUENCE [LARGE SCALE GENOMIC DNA]</scope>
    <source>
        <strain evidence="4 5">2691</strain>
    </source>
</reference>
<dbReference type="GO" id="GO:0003677">
    <property type="term" value="F:DNA binding"/>
    <property type="evidence" value="ECO:0007669"/>
    <property type="project" value="InterPro"/>
</dbReference>
<protein>
    <recommendedName>
        <fullName evidence="6">DEAD/DEAH box helicase</fullName>
    </recommendedName>
</protein>
<name>A0A160M8U2_9BACI</name>
<dbReference type="PANTHER" id="PTHR47396">
    <property type="entry name" value="TYPE I RESTRICTION ENZYME ECOKI R PROTEIN"/>
    <property type="match status" value="1"/>
</dbReference>
<evidence type="ECO:0000313" key="5">
    <source>
        <dbReference type="Proteomes" id="UP000077856"/>
    </source>
</evidence>
<feature type="domain" description="Helicase C-terminal" evidence="3">
    <location>
        <begin position="281"/>
        <end position="441"/>
    </location>
</feature>
<dbReference type="InterPro" id="IPR050742">
    <property type="entry name" value="Helicase_Restrict-Modif_Enz"/>
</dbReference>
<proteinExistence type="predicted"/>
<dbReference type="GO" id="GO:0016787">
    <property type="term" value="F:hydrolase activity"/>
    <property type="evidence" value="ECO:0007669"/>
    <property type="project" value="InterPro"/>
</dbReference>
<dbReference type="SMART" id="SM00487">
    <property type="entry name" value="DEXDc"/>
    <property type="match status" value="1"/>
</dbReference>
<dbReference type="InterPro" id="IPR014001">
    <property type="entry name" value="Helicase_ATP-bd"/>
</dbReference>
<dbReference type="PANTHER" id="PTHR47396:SF1">
    <property type="entry name" value="ATP-DEPENDENT HELICASE IRC3-RELATED"/>
    <property type="match status" value="1"/>
</dbReference>
<dbReference type="SMART" id="SM00490">
    <property type="entry name" value="HELICc"/>
    <property type="match status" value="1"/>
</dbReference>
<dbReference type="Proteomes" id="UP000077856">
    <property type="component" value="Chromosome"/>
</dbReference>
<feature type="coiled-coil region" evidence="1">
    <location>
        <begin position="507"/>
        <end position="534"/>
    </location>
</feature>
<keyword evidence="1" id="KW-0175">Coiled coil</keyword>
<evidence type="ECO:0000259" key="2">
    <source>
        <dbReference type="PROSITE" id="PS51192"/>
    </source>
</evidence>
<dbReference type="AlphaFoldDB" id="A0A160M8U2"/>
<sequence>MTIFQKVKANIDRNAALFNVQLQAYNAALAHYTEFKDWNHRETLIVMPTGSGKTGVMSILPFGISNGKVLIITPGKIVRKTVYSHFDSVQNPEKTFWIKRNIIFDRKSLPKSYLYQGYNPKNDGAKEITIKKLREADIVITNVHKLGSSNEEVNLMRLVDQDFFDMIIIDEAHHVAATMWQDALDYFKASKIIKLTATPFRSDKQAISTHEYDPIFEYTLGEAITDGLVKNIVKQEAVPGELSFTDRNTGKKYNLQDAKIELGNDFVSKSIAMSESCSKQVIEKTKTILSNKRKSYPKHQVLAVTCNDDHAQDVCRWFNELDLTATYVSVKTLSDKEIEQRLNDFANGIYDVMVSIQMLGEGYDNPNISIISLFRPFKTLGPYAQAVGRGLRKIMAPDVTPLDNFCNVVYHQELGLEKLWEYYKEQETYGQILLKQKKDLVEQLSFEFDELGFVEKKPNPYSAKKDGESEEDLSSLNASFLLDVSAFSPHNLGKNDSFTQDGIENYNQALDAVLQTEQDKLEQYRLKLQEMVDKGFLSIKEAETLLEKHEIETQNKVNTSYDTFNDLIVAESLRKDFINWVNTKLEEFFKMSSLAKEDIDLVRDYSLVDNEKINNIGFISRNIRQSLYEESKKNISLYNDADFARAKDRVIEKLSFWLKQYPKKEE</sequence>
<accession>A0A160M8U2</accession>
<dbReference type="PROSITE" id="PS51194">
    <property type="entry name" value="HELICASE_CTER"/>
    <property type="match status" value="1"/>
</dbReference>
<dbReference type="KEGG" id="bon:A361_07775"/>
<dbReference type="Gene3D" id="3.40.50.300">
    <property type="entry name" value="P-loop containing nucleotide triphosphate hydrolases"/>
    <property type="match status" value="2"/>
</dbReference>
<organism evidence="4 5">
    <name type="scientific">Cytobacillus oceanisediminis 2691</name>
    <dbReference type="NCBI Taxonomy" id="1196031"/>
    <lineage>
        <taxon>Bacteria</taxon>
        <taxon>Bacillati</taxon>
        <taxon>Bacillota</taxon>
        <taxon>Bacilli</taxon>
        <taxon>Bacillales</taxon>
        <taxon>Bacillaceae</taxon>
        <taxon>Cytobacillus</taxon>
    </lineage>
</organism>
<gene>
    <name evidence="4" type="ORF">A361_07775</name>
</gene>
<dbReference type="RefSeq" id="WP_019381511.1">
    <property type="nucleotide sequence ID" value="NZ_CP015506.1"/>
</dbReference>
<evidence type="ECO:0000313" key="4">
    <source>
        <dbReference type="EMBL" id="AND39020.1"/>
    </source>
</evidence>
<dbReference type="Pfam" id="PF00271">
    <property type="entry name" value="Helicase_C"/>
    <property type="match status" value="1"/>
</dbReference>
<dbReference type="eggNOG" id="COG1061">
    <property type="taxonomic scope" value="Bacteria"/>
</dbReference>
<evidence type="ECO:0008006" key="6">
    <source>
        <dbReference type="Google" id="ProtNLM"/>
    </source>
</evidence>
<evidence type="ECO:0000259" key="3">
    <source>
        <dbReference type="PROSITE" id="PS51194"/>
    </source>
</evidence>
<feature type="domain" description="Helicase ATP-binding" evidence="2">
    <location>
        <begin position="34"/>
        <end position="217"/>
    </location>
</feature>